<dbReference type="AlphaFoldDB" id="A0A1V9YY37"/>
<evidence type="ECO:0000259" key="8">
    <source>
        <dbReference type="PROSITE" id="PS50103"/>
    </source>
</evidence>
<dbReference type="InterPro" id="IPR036855">
    <property type="entry name" value="Znf_CCCH_sf"/>
</dbReference>
<keyword evidence="2 6" id="KW-0863">Zinc-finger</keyword>
<name>A0A1V9YY37_ACHHY</name>
<feature type="region of interest" description="Disordered" evidence="7">
    <location>
        <begin position="1"/>
        <end position="142"/>
    </location>
</feature>
<dbReference type="CDD" id="cd02257">
    <property type="entry name" value="Peptidase_C19"/>
    <property type="match status" value="1"/>
</dbReference>
<proteinExistence type="predicted"/>
<keyword evidence="4 11" id="KW-0378">Hydrolase</keyword>
<evidence type="ECO:0000256" key="5">
    <source>
        <dbReference type="ARBA" id="ARBA00022833"/>
    </source>
</evidence>
<keyword evidence="5 6" id="KW-0862">Zinc</keyword>
<feature type="compositionally biased region" description="Basic residues" evidence="7">
    <location>
        <begin position="425"/>
        <end position="434"/>
    </location>
</feature>
<dbReference type="SUPFAM" id="SSF54001">
    <property type="entry name" value="Cysteine proteinases"/>
    <property type="match status" value="1"/>
</dbReference>
<evidence type="ECO:0000256" key="2">
    <source>
        <dbReference type="ARBA" id="ARBA00022771"/>
    </source>
</evidence>
<keyword evidence="1 6" id="KW-0479">Metal-binding</keyword>
<evidence type="ECO:0000256" key="4">
    <source>
        <dbReference type="ARBA" id="ARBA00022801"/>
    </source>
</evidence>
<dbReference type="InterPro" id="IPR052398">
    <property type="entry name" value="Ubiquitin_hydrolase_53/54"/>
</dbReference>
<dbReference type="Proteomes" id="UP000243579">
    <property type="component" value="Unassembled WGS sequence"/>
</dbReference>
<dbReference type="InterPro" id="IPR038765">
    <property type="entry name" value="Papain-like_cys_pep_sf"/>
</dbReference>
<protein>
    <submittedName>
        <fullName evidence="11">Inactive ubiquitin carboxyl-terminal hydrolase 53-like isoform X2</fullName>
    </submittedName>
</protein>
<feature type="compositionally biased region" description="Polar residues" evidence="7">
    <location>
        <begin position="15"/>
        <end position="27"/>
    </location>
</feature>
<dbReference type="GO" id="GO:0004843">
    <property type="term" value="F:cysteine-type deubiquitinase activity"/>
    <property type="evidence" value="ECO:0007669"/>
    <property type="project" value="InterPro"/>
</dbReference>
<dbReference type="Pfam" id="PF00098">
    <property type="entry name" value="zf-CCHC"/>
    <property type="match status" value="1"/>
</dbReference>
<feature type="domain" description="CCHC-type" evidence="9">
    <location>
        <begin position="144"/>
        <end position="160"/>
    </location>
</feature>
<feature type="region of interest" description="Disordered" evidence="7">
    <location>
        <begin position="826"/>
        <end position="848"/>
    </location>
</feature>
<dbReference type="GO" id="GO:0008270">
    <property type="term" value="F:zinc ion binding"/>
    <property type="evidence" value="ECO:0007669"/>
    <property type="project" value="UniProtKB-KW"/>
</dbReference>
<organism evidence="11 12">
    <name type="scientific">Achlya hypogyna</name>
    <name type="common">Oomycete</name>
    <name type="synonym">Protoachlya hypogyna</name>
    <dbReference type="NCBI Taxonomy" id="1202772"/>
    <lineage>
        <taxon>Eukaryota</taxon>
        <taxon>Sar</taxon>
        <taxon>Stramenopiles</taxon>
        <taxon>Oomycota</taxon>
        <taxon>Saprolegniomycetes</taxon>
        <taxon>Saprolegniales</taxon>
        <taxon>Achlyaceae</taxon>
        <taxon>Achlya</taxon>
    </lineage>
</organism>
<evidence type="ECO:0000256" key="3">
    <source>
        <dbReference type="ARBA" id="ARBA00022786"/>
    </source>
</evidence>
<evidence type="ECO:0000256" key="6">
    <source>
        <dbReference type="PROSITE-ProRule" id="PRU00723"/>
    </source>
</evidence>
<dbReference type="InterPro" id="IPR036875">
    <property type="entry name" value="Znf_CCHC_sf"/>
</dbReference>
<dbReference type="GO" id="GO:0003676">
    <property type="term" value="F:nucleic acid binding"/>
    <property type="evidence" value="ECO:0007669"/>
    <property type="project" value="InterPro"/>
</dbReference>
<dbReference type="PROSITE" id="PS50103">
    <property type="entry name" value="ZF_C3H1"/>
    <property type="match status" value="1"/>
</dbReference>
<evidence type="ECO:0000259" key="10">
    <source>
        <dbReference type="PROSITE" id="PS50235"/>
    </source>
</evidence>
<evidence type="ECO:0000256" key="7">
    <source>
        <dbReference type="SAM" id="MobiDB-lite"/>
    </source>
</evidence>
<reference evidence="11 12" key="1">
    <citation type="journal article" date="2014" name="Genome Biol. Evol.">
        <title>The secreted proteins of Achlya hypogyna and Thraustotheca clavata identify the ancestral oomycete secretome and reveal gene acquisitions by horizontal gene transfer.</title>
        <authorList>
            <person name="Misner I."/>
            <person name="Blouin N."/>
            <person name="Leonard G."/>
            <person name="Richards T.A."/>
            <person name="Lane C.E."/>
        </authorList>
    </citation>
    <scope>NUCLEOTIDE SEQUENCE [LARGE SCALE GENOMIC DNA]</scope>
    <source>
        <strain evidence="11 12">ATCC 48635</strain>
    </source>
</reference>
<dbReference type="InterPro" id="IPR001878">
    <property type="entry name" value="Znf_CCHC"/>
</dbReference>
<feature type="compositionally biased region" description="Polar residues" evidence="7">
    <location>
        <begin position="838"/>
        <end position="848"/>
    </location>
</feature>
<dbReference type="PANTHER" id="PTHR22975">
    <property type="entry name" value="UBIQUITIN SPECIFIC PROTEINASE"/>
    <property type="match status" value="1"/>
</dbReference>
<dbReference type="PROSITE" id="PS50235">
    <property type="entry name" value="USP_3"/>
    <property type="match status" value="1"/>
</dbReference>
<sequence>MEHEASPATAASPAHGSNMTVATNHGANSSSYNSYSPAGHPPQRRYHGTHDEGTSHKYSSPRHANGHYSKGKGSGYYGNNHNHMGHHYQQQPMHPGRYYNPHLQPPLPPLPPGGSVPPPSPSPSTTSTETTAASPQPSHMENLKCNRCGEPGHFAASCPKKTRHHNGYGKPRMCKFWASGHCQRGDECLFFHGNLEQAMAYGVPNGMMMPGPMPMPMPPYMVDPVNGAYYYPPVPAMPVGYPPYEQPSPTKTPPATGAEGDIYEPGYGPEGAGYGETPYGGAAVYHSYPPPQYPPYAPPQGYPGQRGHYYQQPPPKMYAPQSTYYPYYPRGYVPPPAVCPPAPFEEPVPEATPDATPDATSGATPDTAPVDATPVAEVALVFTVDSPSERTAANKLVATEAVAVDVPPVTKALDNLKLESAAPPKSKKKKKTKAPPRVDVDAATDASPTASPLADKGLRNDTGENNCFLNVVVQNLYHLEKFRAAFRQIRSHDCRGEGRCVLCALATVFGMLAPGDNQEVAASSDALRTVLSTLSTSSTGVSLPPPGEGHNRFSLGSMDDAAEAHDAVLWQLHEALKTAPTTTECTCAIHSVFGLLVGEEATCMRCHSKMAAPLYDTMVLAASTAQLQDHILKKKARSFDKLLAHVLVVGGGTRKCTNAKCRNTDLLPSSLKLKAIPSVLTLGLSWPNAQPSSGYLKNIIGCIEPKIDLTRVFPNLVADGLALPHGGANGAHLMGMFCYFGHHYTTFLFKPATGEWLSFDDTVVKRVGTAWADVQKVCVENHFQPMVLFYDVEMTKPAADKVLQFTIGDFVLSVASEVDLENWRAADADASSPRPQDVRSSSPVLRHK</sequence>
<accession>A0A1V9YY37</accession>
<dbReference type="OrthoDB" id="205782at2759"/>
<dbReference type="Pfam" id="PF00443">
    <property type="entry name" value="UCH"/>
    <property type="match status" value="1"/>
</dbReference>
<dbReference type="Gene3D" id="3.90.70.10">
    <property type="entry name" value="Cysteine proteinases"/>
    <property type="match status" value="1"/>
</dbReference>
<feature type="zinc finger region" description="C3H1-type" evidence="6">
    <location>
        <begin position="168"/>
        <end position="195"/>
    </location>
</feature>
<evidence type="ECO:0000313" key="12">
    <source>
        <dbReference type="Proteomes" id="UP000243579"/>
    </source>
</evidence>
<dbReference type="GO" id="GO:0016579">
    <property type="term" value="P:protein deubiquitination"/>
    <property type="evidence" value="ECO:0007669"/>
    <property type="project" value="InterPro"/>
</dbReference>
<dbReference type="PROSITE" id="PS50158">
    <property type="entry name" value="ZF_CCHC"/>
    <property type="match status" value="1"/>
</dbReference>
<feature type="domain" description="USP" evidence="10">
    <location>
        <begin position="456"/>
        <end position="793"/>
    </location>
</feature>
<gene>
    <name evidence="11" type="ORF">ACHHYP_05376</name>
</gene>
<dbReference type="EMBL" id="JNBR01000596">
    <property type="protein sequence ID" value="OQR90621.1"/>
    <property type="molecule type" value="Genomic_DNA"/>
</dbReference>
<keyword evidence="3" id="KW-0833">Ubl conjugation pathway</keyword>
<evidence type="ECO:0000256" key="1">
    <source>
        <dbReference type="ARBA" id="ARBA00022723"/>
    </source>
</evidence>
<feature type="compositionally biased region" description="Low complexity" evidence="7">
    <location>
        <begin position="123"/>
        <end position="138"/>
    </location>
</feature>
<dbReference type="SUPFAM" id="SSF57756">
    <property type="entry name" value="Retrovirus zinc finger-like domains"/>
    <property type="match status" value="1"/>
</dbReference>
<comment type="caution">
    <text evidence="11">The sequence shown here is derived from an EMBL/GenBank/DDBJ whole genome shotgun (WGS) entry which is preliminary data.</text>
</comment>
<dbReference type="InterPro" id="IPR028889">
    <property type="entry name" value="USP"/>
</dbReference>
<dbReference type="InterPro" id="IPR001394">
    <property type="entry name" value="Peptidase_C19_UCH"/>
</dbReference>
<feature type="region of interest" description="Disordered" evidence="7">
    <location>
        <begin position="343"/>
        <end position="370"/>
    </location>
</feature>
<dbReference type="Gene3D" id="4.10.60.10">
    <property type="entry name" value="Zinc finger, CCHC-type"/>
    <property type="match status" value="1"/>
</dbReference>
<feature type="region of interest" description="Disordered" evidence="7">
    <location>
        <begin position="415"/>
        <end position="458"/>
    </location>
</feature>
<feature type="domain" description="C3H1-type" evidence="8">
    <location>
        <begin position="168"/>
        <end position="195"/>
    </location>
</feature>
<dbReference type="InterPro" id="IPR000571">
    <property type="entry name" value="Znf_CCCH"/>
</dbReference>
<feature type="compositionally biased region" description="Pro residues" evidence="7">
    <location>
        <begin position="103"/>
        <end position="122"/>
    </location>
</feature>
<keyword evidence="12" id="KW-1185">Reference proteome</keyword>
<dbReference type="PANTHER" id="PTHR22975:SF9">
    <property type="entry name" value="ECHINUS SPLICE FORM 3"/>
    <property type="match status" value="1"/>
</dbReference>
<dbReference type="SUPFAM" id="SSF90229">
    <property type="entry name" value="CCCH zinc finger"/>
    <property type="match status" value="1"/>
</dbReference>
<dbReference type="SMART" id="SM00343">
    <property type="entry name" value="ZnF_C2HC"/>
    <property type="match status" value="1"/>
</dbReference>
<evidence type="ECO:0000259" key="9">
    <source>
        <dbReference type="PROSITE" id="PS50158"/>
    </source>
</evidence>
<evidence type="ECO:0000313" key="11">
    <source>
        <dbReference type="EMBL" id="OQR90621.1"/>
    </source>
</evidence>